<reference evidence="2" key="1">
    <citation type="submission" date="2015-03" db="EMBL/GenBank/DDBJ databases">
        <title>Draft genome sequence of a novel methanotroph (Sn10-6) isolated from flooded ricefield rhizosphere in India.</title>
        <authorList>
            <person name="Pandit P.S."/>
            <person name="Pore S.D."/>
            <person name="Arora P."/>
            <person name="Kapse N.G."/>
            <person name="Dhakephalkar P.K."/>
            <person name="Rahalkar M.C."/>
        </authorList>
    </citation>
    <scope>NUCLEOTIDE SEQUENCE [LARGE SCALE GENOMIC DNA]</scope>
    <source>
        <strain evidence="2">Sn10-6</strain>
    </source>
</reference>
<proteinExistence type="predicted"/>
<comment type="caution">
    <text evidence="1">The sequence shown here is derived from an EMBL/GenBank/DDBJ whole genome shotgun (WGS) entry which is preliminary data.</text>
</comment>
<evidence type="ECO:0000313" key="2">
    <source>
        <dbReference type="Proteomes" id="UP000033684"/>
    </source>
</evidence>
<protein>
    <submittedName>
        <fullName evidence="1">Uncharacterized protein</fullName>
    </submittedName>
</protein>
<sequence>MSYYLPRPHEEALGNEQDPFDRAKAEWLKHARQAIENVEQFTFDDFLKIKAEHKSRKPNQCFECGKEND</sequence>
<dbReference type="EMBL" id="LAJX01000007">
    <property type="protein sequence ID" value="KJV07989.1"/>
    <property type="molecule type" value="Genomic_DNA"/>
</dbReference>
<reference evidence="1 2" key="2">
    <citation type="journal article" date="2016" name="Microb. Ecol.">
        <title>Genome Characteristics of a Novel Type I Methanotroph (Sn10-6) Isolated from a Flooded Indian Rice Field.</title>
        <authorList>
            <person name="Rahalkar M.C."/>
            <person name="Pandit P.S."/>
            <person name="Dhakephalkar P.K."/>
            <person name="Pore S."/>
            <person name="Arora P."/>
            <person name="Kapse N."/>
        </authorList>
    </citation>
    <scope>NUCLEOTIDE SEQUENCE [LARGE SCALE GENOMIC DNA]</scope>
    <source>
        <strain evidence="1 2">Sn10-6</strain>
    </source>
</reference>
<organism evidence="1 2">
    <name type="scientific">Methylocucumis oryzae</name>
    <dbReference type="NCBI Taxonomy" id="1632867"/>
    <lineage>
        <taxon>Bacteria</taxon>
        <taxon>Pseudomonadati</taxon>
        <taxon>Pseudomonadota</taxon>
        <taxon>Gammaproteobacteria</taxon>
        <taxon>Methylococcales</taxon>
        <taxon>Methylococcaceae</taxon>
        <taxon>Methylocucumis</taxon>
    </lineage>
</organism>
<gene>
    <name evidence="1" type="ORF">VZ94_00790</name>
</gene>
<keyword evidence="2" id="KW-1185">Reference proteome</keyword>
<name>A0A0F3IQV4_9GAMM</name>
<dbReference type="AlphaFoldDB" id="A0A0F3IQV4"/>
<dbReference type="Proteomes" id="UP000033684">
    <property type="component" value="Unassembled WGS sequence"/>
</dbReference>
<evidence type="ECO:0000313" key="1">
    <source>
        <dbReference type="EMBL" id="KJV07989.1"/>
    </source>
</evidence>
<accession>A0A0F3IQV4</accession>